<dbReference type="SUPFAM" id="SSF52980">
    <property type="entry name" value="Restriction endonuclease-like"/>
    <property type="match status" value="1"/>
</dbReference>
<gene>
    <name evidence="3" type="ORF">LCGC14_0092800</name>
</gene>
<feature type="transmembrane region" description="Helical" evidence="1">
    <location>
        <begin position="12"/>
        <end position="36"/>
    </location>
</feature>
<dbReference type="GO" id="GO:0009307">
    <property type="term" value="P:DNA restriction-modification system"/>
    <property type="evidence" value="ECO:0007669"/>
    <property type="project" value="InterPro"/>
</dbReference>
<dbReference type="PANTHER" id="PTHR30015:SF7">
    <property type="entry name" value="TYPE IV METHYL-DIRECTED RESTRICTION ENZYME ECOKMRR"/>
    <property type="match status" value="1"/>
</dbReference>
<evidence type="ECO:0000256" key="1">
    <source>
        <dbReference type="SAM" id="Phobius"/>
    </source>
</evidence>
<comment type="caution">
    <text evidence="3">The sequence shown here is derived from an EMBL/GenBank/DDBJ whole genome shotgun (WGS) entry which is preliminary data.</text>
</comment>
<dbReference type="InterPro" id="IPR007560">
    <property type="entry name" value="Restrct_endonuc_IV_Mrr"/>
</dbReference>
<evidence type="ECO:0000313" key="3">
    <source>
        <dbReference type="EMBL" id="KKO03853.1"/>
    </source>
</evidence>
<dbReference type="InterPro" id="IPR011335">
    <property type="entry name" value="Restrct_endonuc-II-like"/>
</dbReference>
<organism evidence="3">
    <name type="scientific">marine sediment metagenome</name>
    <dbReference type="NCBI Taxonomy" id="412755"/>
    <lineage>
        <taxon>unclassified sequences</taxon>
        <taxon>metagenomes</taxon>
        <taxon>ecological metagenomes</taxon>
    </lineage>
</organism>
<keyword evidence="1" id="KW-1133">Transmembrane helix</keyword>
<dbReference type="InterPro" id="IPR052906">
    <property type="entry name" value="Type_IV_Methyl-Rstrct_Enzyme"/>
</dbReference>
<accession>A0A0F9VV78</accession>
<dbReference type="EMBL" id="LAZR01000025">
    <property type="protein sequence ID" value="KKO03853.1"/>
    <property type="molecule type" value="Genomic_DNA"/>
</dbReference>
<sequence>MAQSRRTSSYTDLLIILGRMPWWINLAIALVSWILLHEYSASSISTFSEHRAGGVLTAPLFRHLAMYAQYLLPLGFLCAAAVAALNRLALRRQSRLFLMQDPAALLSAMGWPAFVQLLEQTYKHKGYRVLGSSLADGDGSCDLLLQRSGERYLVYCRHWRASRLGVAPLREFFTRIVAEGAAGGFVIITGEFCAEARAFAAERQLELVDGARLQRWILAGRRFI</sequence>
<name>A0A0F9VV78_9ZZZZ</name>
<reference evidence="3" key="1">
    <citation type="journal article" date="2015" name="Nature">
        <title>Complex archaea that bridge the gap between prokaryotes and eukaryotes.</title>
        <authorList>
            <person name="Spang A."/>
            <person name="Saw J.H."/>
            <person name="Jorgensen S.L."/>
            <person name="Zaremba-Niedzwiedzka K."/>
            <person name="Martijn J."/>
            <person name="Lind A.E."/>
            <person name="van Eijk R."/>
            <person name="Schleper C."/>
            <person name="Guy L."/>
            <person name="Ettema T.J."/>
        </authorList>
    </citation>
    <scope>NUCLEOTIDE SEQUENCE</scope>
</reference>
<dbReference type="AlphaFoldDB" id="A0A0F9VV78"/>
<keyword evidence="1" id="KW-0472">Membrane</keyword>
<feature type="transmembrane region" description="Helical" evidence="1">
    <location>
        <begin position="70"/>
        <end position="90"/>
    </location>
</feature>
<feature type="domain" description="Restriction endonuclease type IV Mrr" evidence="2">
    <location>
        <begin position="107"/>
        <end position="217"/>
    </location>
</feature>
<dbReference type="PANTHER" id="PTHR30015">
    <property type="entry name" value="MRR RESTRICTION SYSTEM PROTEIN"/>
    <property type="match status" value="1"/>
</dbReference>
<protein>
    <recommendedName>
        <fullName evidence="2">Restriction endonuclease type IV Mrr domain-containing protein</fullName>
    </recommendedName>
</protein>
<dbReference type="GO" id="GO:0015666">
    <property type="term" value="F:restriction endodeoxyribonuclease activity"/>
    <property type="evidence" value="ECO:0007669"/>
    <property type="project" value="TreeGrafter"/>
</dbReference>
<evidence type="ECO:0000259" key="2">
    <source>
        <dbReference type="Pfam" id="PF04471"/>
    </source>
</evidence>
<keyword evidence="1" id="KW-0812">Transmembrane</keyword>
<dbReference type="Pfam" id="PF04471">
    <property type="entry name" value="Mrr_cat"/>
    <property type="match status" value="1"/>
</dbReference>
<dbReference type="GO" id="GO:0003677">
    <property type="term" value="F:DNA binding"/>
    <property type="evidence" value="ECO:0007669"/>
    <property type="project" value="InterPro"/>
</dbReference>
<proteinExistence type="predicted"/>